<dbReference type="InterPro" id="IPR001647">
    <property type="entry name" value="HTH_TetR"/>
</dbReference>
<evidence type="ECO:0000256" key="1">
    <source>
        <dbReference type="ARBA" id="ARBA00023125"/>
    </source>
</evidence>
<evidence type="ECO:0000313" key="3">
    <source>
        <dbReference type="EMBL" id="KKN81315.1"/>
    </source>
</evidence>
<evidence type="ECO:0000259" key="2">
    <source>
        <dbReference type="PROSITE" id="PS50977"/>
    </source>
</evidence>
<dbReference type="AlphaFoldDB" id="A0A0F9TJE2"/>
<reference evidence="3" key="1">
    <citation type="journal article" date="2015" name="Nature">
        <title>Complex archaea that bridge the gap between prokaryotes and eukaryotes.</title>
        <authorList>
            <person name="Spang A."/>
            <person name="Saw J.H."/>
            <person name="Jorgensen S.L."/>
            <person name="Zaremba-Niedzwiedzka K."/>
            <person name="Martijn J."/>
            <person name="Lind A.E."/>
            <person name="van Eijk R."/>
            <person name="Schleper C."/>
            <person name="Guy L."/>
            <person name="Ettema T.J."/>
        </authorList>
    </citation>
    <scope>NUCLEOTIDE SEQUENCE</scope>
</reference>
<organism evidence="3">
    <name type="scientific">marine sediment metagenome</name>
    <dbReference type="NCBI Taxonomy" id="412755"/>
    <lineage>
        <taxon>unclassified sequences</taxon>
        <taxon>metagenomes</taxon>
        <taxon>ecological metagenomes</taxon>
    </lineage>
</organism>
<comment type="caution">
    <text evidence="3">The sequence shown here is derived from an EMBL/GenBank/DDBJ whole genome shotgun (WGS) entry which is preliminary data.</text>
</comment>
<dbReference type="EMBL" id="LAZR01000216">
    <property type="protein sequence ID" value="KKN81315.1"/>
    <property type="molecule type" value="Genomic_DNA"/>
</dbReference>
<dbReference type="PRINTS" id="PR00455">
    <property type="entry name" value="HTHTETR"/>
</dbReference>
<feature type="domain" description="HTH tetR-type" evidence="2">
    <location>
        <begin position="21"/>
        <end position="81"/>
    </location>
</feature>
<dbReference type="InterPro" id="IPR009057">
    <property type="entry name" value="Homeodomain-like_sf"/>
</dbReference>
<dbReference type="Pfam" id="PF00440">
    <property type="entry name" value="TetR_N"/>
    <property type="match status" value="1"/>
</dbReference>
<dbReference type="Gene3D" id="1.10.357.10">
    <property type="entry name" value="Tetracycline Repressor, domain 2"/>
    <property type="match status" value="1"/>
</dbReference>
<dbReference type="PANTHER" id="PTHR43479:SF11">
    <property type="entry name" value="ACREF_ENVCD OPERON REPRESSOR-RELATED"/>
    <property type="match status" value="1"/>
</dbReference>
<accession>A0A0F9TJE2</accession>
<proteinExistence type="predicted"/>
<dbReference type="PROSITE" id="PS50977">
    <property type="entry name" value="HTH_TETR_2"/>
    <property type="match status" value="1"/>
</dbReference>
<dbReference type="SUPFAM" id="SSF46689">
    <property type="entry name" value="Homeodomain-like"/>
    <property type="match status" value="1"/>
</dbReference>
<dbReference type="PANTHER" id="PTHR43479">
    <property type="entry name" value="ACREF/ENVCD OPERON REPRESSOR-RELATED"/>
    <property type="match status" value="1"/>
</dbReference>
<name>A0A0F9TJE2_9ZZZZ</name>
<keyword evidence="1" id="KW-0238">DNA-binding</keyword>
<dbReference type="GO" id="GO:0003677">
    <property type="term" value="F:DNA binding"/>
    <property type="evidence" value="ECO:0007669"/>
    <property type="project" value="UniProtKB-KW"/>
</dbReference>
<sequence>MENKYDEPQNLSLTKKQRKIIRIKNIILDGATELFLKKTYENTSMNEIADFVALSRATLYNYFRTKEEIYYDIGTRYGQDLIKKLQKLKDPKKSGLEVLISIFKILLEDTLENPFIPQILSNLYLKLNDLNLLNNFFYDALNKNKSTEVKASIDSLDRHVIGFTNIFITYRIIMNSEFQRGIKDGSIKTSLGNFGFFSIMNIVYIGSGGFFRSFQFPLKQYGMTEKKIIELILELIISQLT</sequence>
<protein>
    <recommendedName>
        <fullName evidence="2">HTH tetR-type domain-containing protein</fullName>
    </recommendedName>
</protein>
<gene>
    <name evidence="3" type="ORF">LCGC14_0320620</name>
</gene>
<dbReference type="InterPro" id="IPR050624">
    <property type="entry name" value="HTH-type_Tx_Regulator"/>
</dbReference>